<gene>
    <name evidence="1" type="ORF">BEMITA_LOCUS13781</name>
</gene>
<dbReference type="AlphaFoldDB" id="A0A9P0AQ07"/>
<dbReference type="Proteomes" id="UP001152759">
    <property type="component" value="Chromosome 9"/>
</dbReference>
<dbReference type="EMBL" id="OU963870">
    <property type="protein sequence ID" value="CAH0395614.1"/>
    <property type="molecule type" value="Genomic_DNA"/>
</dbReference>
<reference evidence="1" key="1">
    <citation type="submission" date="2021-12" db="EMBL/GenBank/DDBJ databases">
        <authorList>
            <person name="King R."/>
        </authorList>
    </citation>
    <scope>NUCLEOTIDE SEQUENCE</scope>
</reference>
<keyword evidence="2" id="KW-1185">Reference proteome</keyword>
<proteinExistence type="predicted"/>
<organism evidence="1 2">
    <name type="scientific">Bemisia tabaci</name>
    <name type="common">Sweetpotato whitefly</name>
    <name type="synonym">Aleurodes tabaci</name>
    <dbReference type="NCBI Taxonomy" id="7038"/>
    <lineage>
        <taxon>Eukaryota</taxon>
        <taxon>Metazoa</taxon>
        <taxon>Ecdysozoa</taxon>
        <taxon>Arthropoda</taxon>
        <taxon>Hexapoda</taxon>
        <taxon>Insecta</taxon>
        <taxon>Pterygota</taxon>
        <taxon>Neoptera</taxon>
        <taxon>Paraneoptera</taxon>
        <taxon>Hemiptera</taxon>
        <taxon>Sternorrhyncha</taxon>
        <taxon>Aleyrodoidea</taxon>
        <taxon>Aleyrodidae</taxon>
        <taxon>Aleyrodinae</taxon>
        <taxon>Bemisia</taxon>
    </lineage>
</organism>
<name>A0A9P0AQ07_BEMTA</name>
<protein>
    <submittedName>
        <fullName evidence="1">Uncharacterized protein</fullName>
    </submittedName>
</protein>
<sequence length="311" mass="36151">MTDAGIVEKEFLSDEGYPLFDTNLIILACKYKSQEVLENLLRRESKILGVLSPENSEISVLHPDHMDSEQHNAFYYAIRSDSIDVLSTLIHEWPGMNFTSNPRKLEQLLSAAYDELKLKRVPLSDEIETFVESKLIDLKFWSENSLSVKDTESDTNNIIARIKLMIEKIEFLKKEYSRADVDDVFLLTGKFILQNMHVLKRQLRSTYNKLPWEEVEFCLVSFISSQIKYHEINLLTALSLNKESIINYLEIFGKKLNEVVLEEGYFNNTDFNILPKTPRDEIVAQIIESNPNLGICTMITKKCEIFTHWRQ</sequence>
<evidence type="ECO:0000313" key="2">
    <source>
        <dbReference type="Proteomes" id="UP001152759"/>
    </source>
</evidence>
<accession>A0A9P0AQ07</accession>
<evidence type="ECO:0000313" key="1">
    <source>
        <dbReference type="EMBL" id="CAH0395614.1"/>
    </source>
</evidence>